<evidence type="ECO:0000313" key="4">
    <source>
        <dbReference type="Proteomes" id="UP000199569"/>
    </source>
</evidence>
<keyword evidence="2" id="KW-1133">Transmembrane helix</keyword>
<sequence length="274" mass="29419">MDKLNSPHLTLAAPFRTGESAPKEIRIDPAASAALAEAIRSAREEAKPEGSPNPLTEAEAKTAPRHRVKNPLLAQAAVALIFLGAGWLASYAGNSGTREAIRLMQAEAVRNQDILVKLNDELATLKVAVKARDVEHTASTNSGQARLAEKIDRLAASIQEPGMKLTSLEDRLTRMEGQIMAGLNNLSVIKPPAPDPAAEKDSPPALKPAKAEPVDGWVLREVYNGSALVESRNRGLYEVMPGSLIPGVGKVETIERRGARWVVVTDKGFIGTYR</sequence>
<keyword evidence="2" id="KW-0812">Transmembrane</keyword>
<evidence type="ECO:0000256" key="1">
    <source>
        <dbReference type="SAM" id="MobiDB-lite"/>
    </source>
</evidence>
<organism evidence="3 4">
    <name type="scientific">Microvirga guangxiensis</name>
    <dbReference type="NCBI Taxonomy" id="549386"/>
    <lineage>
        <taxon>Bacteria</taxon>
        <taxon>Pseudomonadati</taxon>
        <taxon>Pseudomonadota</taxon>
        <taxon>Alphaproteobacteria</taxon>
        <taxon>Hyphomicrobiales</taxon>
        <taxon>Methylobacteriaceae</taxon>
        <taxon>Microvirga</taxon>
    </lineage>
</organism>
<dbReference type="OrthoDB" id="7926359at2"/>
<evidence type="ECO:0000256" key="2">
    <source>
        <dbReference type="SAM" id="Phobius"/>
    </source>
</evidence>
<feature type="region of interest" description="Disordered" evidence="1">
    <location>
        <begin position="41"/>
        <end position="63"/>
    </location>
</feature>
<accession>A0A1G5ER35</accession>
<dbReference type="EMBL" id="FMVJ01000003">
    <property type="protein sequence ID" value="SCY29475.1"/>
    <property type="molecule type" value="Genomic_DNA"/>
</dbReference>
<dbReference type="RefSeq" id="WP_091131291.1">
    <property type="nucleotide sequence ID" value="NZ_FMVJ01000003.1"/>
</dbReference>
<feature type="transmembrane region" description="Helical" evidence="2">
    <location>
        <begin position="72"/>
        <end position="92"/>
    </location>
</feature>
<name>A0A1G5ER35_9HYPH</name>
<evidence type="ECO:0000313" key="3">
    <source>
        <dbReference type="EMBL" id="SCY29475.1"/>
    </source>
</evidence>
<feature type="region of interest" description="Disordered" evidence="1">
    <location>
        <begin position="190"/>
        <end position="210"/>
    </location>
</feature>
<reference evidence="3 4" key="1">
    <citation type="submission" date="2016-10" db="EMBL/GenBank/DDBJ databases">
        <authorList>
            <person name="de Groot N.N."/>
        </authorList>
    </citation>
    <scope>NUCLEOTIDE SEQUENCE [LARGE SCALE GENOMIC DNA]</scope>
    <source>
        <strain evidence="3 4">CGMCC 1.7666</strain>
    </source>
</reference>
<keyword evidence="2" id="KW-0472">Membrane</keyword>
<keyword evidence="4" id="KW-1185">Reference proteome</keyword>
<protein>
    <submittedName>
        <fullName evidence="3">Uncharacterized protein</fullName>
    </submittedName>
</protein>
<proteinExistence type="predicted"/>
<dbReference type="Proteomes" id="UP000199569">
    <property type="component" value="Unassembled WGS sequence"/>
</dbReference>
<feature type="region of interest" description="Disordered" evidence="1">
    <location>
        <begin position="1"/>
        <end position="22"/>
    </location>
</feature>
<dbReference type="AlphaFoldDB" id="A0A1G5ER35"/>
<gene>
    <name evidence="3" type="ORF">SAMN02927923_01080</name>
</gene>